<comment type="caution">
    <text evidence="1">The sequence shown here is derived from an EMBL/GenBank/DDBJ whole genome shotgun (WGS) entry which is preliminary data.</text>
</comment>
<dbReference type="InterPro" id="IPR043737">
    <property type="entry name" value="DUF5682"/>
</dbReference>
<sequence length="200" mass="21954">MKGGEYPVLEDLHDAVITCFGGGGLAGVAEAINKVDIGTAIGALPEGVSQTPVQEDMNQELKRLKLTNYKSAIAQDLSLDLRENLKVKSKEAAFIDLNRSTFLHRLTVLGIHFATQQGTAQDKASWAEKWVLQWSPEVEIEIVEANLKGETLEIATAFVLKEQLSECTDISLVAKIIRKACECRLTDIFSNALSTLQRLL</sequence>
<dbReference type="RefSeq" id="WP_008622554.1">
    <property type="nucleotide sequence ID" value="NZ_JH376626.1"/>
</dbReference>
<proteinExistence type="predicted"/>
<dbReference type="Proteomes" id="UP000003598">
    <property type="component" value="Unassembled WGS sequence"/>
</dbReference>
<dbReference type="AlphaFoldDB" id="G5SVJ2"/>
<reference evidence="1 2" key="1">
    <citation type="submission" date="2011-03" db="EMBL/GenBank/DDBJ databases">
        <authorList>
            <person name="Weinstock G."/>
            <person name="Sodergren E."/>
            <person name="Clifton S."/>
            <person name="Fulton L."/>
            <person name="Fulton B."/>
            <person name="Courtney L."/>
            <person name="Fronick C."/>
            <person name="Harrison M."/>
            <person name="Strong C."/>
            <person name="Farmer C."/>
            <person name="Delahaunty K."/>
            <person name="Markovic C."/>
            <person name="Hall O."/>
            <person name="Minx P."/>
            <person name="Tomlinson C."/>
            <person name="Mitreva M."/>
            <person name="Hou S."/>
            <person name="Chen J."/>
            <person name="Wollam A."/>
            <person name="Pepin K.H."/>
            <person name="Johnson M."/>
            <person name="Bhonagiri V."/>
            <person name="Zhang X."/>
            <person name="Suruliraj S."/>
            <person name="Warren W."/>
            <person name="Chinwalla A."/>
            <person name="Mardis E.R."/>
            <person name="Wilson R.K."/>
        </authorList>
    </citation>
    <scope>NUCLEOTIDE SEQUENCE [LARGE SCALE GENOMIC DNA]</scope>
    <source>
        <strain evidence="1 2">YIT 11840</strain>
    </source>
</reference>
<protein>
    <submittedName>
        <fullName evidence="1">Uncharacterized protein</fullName>
    </submittedName>
</protein>
<accession>G5SVJ2</accession>
<dbReference type="Pfam" id="PF18934">
    <property type="entry name" value="DUF5682"/>
    <property type="match status" value="1"/>
</dbReference>
<dbReference type="EMBL" id="AFFY01000056">
    <property type="protein sequence ID" value="EHG98742.1"/>
    <property type="molecule type" value="Genomic_DNA"/>
</dbReference>
<organism evidence="1 2">
    <name type="scientific">Paraprevotella clara YIT 11840</name>
    <dbReference type="NCBI Taxonomy" id="762968"/>
    <lineage>
        <taxon>Bacteria</taxon>
        <taxon>Pseudomonadati</taxon>
        <taxon>Bacteroidota</taxon>
        <taxon>Bacteroidia</taxon>
        <taxon>Bacteroidales</taxon>
        <taxon>Prevotellaceae</taxon>
        <taxon>Paraprevotella</taxon>
    </lineage>
</organism>
<dbReference type="HOGENOM" id="CLU_1368843_0_0_10"/>
<dbReference type="GeneID" id="93558624"/>
<feature type="non-terminal residue" evidence="1">
    <location>
        <position position="200"/>
    </location>
</feature>
<dbReference type="eggNOG" id="COG1916">
    <property type="taxonomic scope" value="Bacteria"/>
</dbReference>
<evidence type="ECO:0000313" key="1">
    <source>
        <dbReference type="EMBL" id="EHG98742.1"/>
    </source>
</evidence>
<dbReference type="STRING" id="762968.HMPREF9441_03409"/>
<keyword evidence="2" id="KW-1185">Reference proteome</keyword>
<name>G5SVJ2_9BACT</name>
<evidence type="ECO:0000313" key="2">
    <source>
        <dbReference type="Proteomes" id="UP000003598"/>
    </source>
</evidence>
<gene>
    <name evidence="1" type="ORF">HMPREF9441_03409</name>
</gene>